<dbReference type="Gene3D" id="2.60.40.2030">
    <property type="match status" value="1"/>
</dbReference>
<dbReference type="PANTHER" id="PTHR43737:SF1">
    <property type="entry name" value="DUF1501 DOMAIN-CONTAINING PROTEIN"/>
    <property type="match status" value="1"/>
</dbReference>
<dbReference type="Proteomes" id="UP000825051">
    <property type="component" value="Chromosome"/>
</dbReference>
<dbReference type="SMART" id="SM00237">
    <property type="entry name" value="Calx_beta"/>
    <property type="match status" value="1"/>
</dbReference>
<dbReference type="PANTHER" id="PTHR43737">
    <property type="entry name" value="BLL7424 PROTEIN"/>
    <property type="match status" value="1"/>
</dbReference>
<protein>
    <submittedName>
        <fullName evidence="6">DUF1800 family protein</fullName>
    </submittedName>
</protein>
<name>A0A8F9XK28_9BACT</name>
<keyword evidence="7" id="KW-1185">Reference proteome</keyword>
<accession>A0A8F9XK28</accession>
<dbReference type="SMART" id="SM00754">
    <property type="entry name" value="CHRD"/>
    <property type="match status" value="1"/>
</dbReference>
<dbReference type="Pfam" id="PF03160">
    <property type="entry name" value="Calx-beta"/>
    <property type="match status" value="1"/>
</dbReference>
<dbReference type="InterPro" id="IPR038081">
    <property type="entry name" value="CalX-like_sf"/>
</dbReference>
<feature type="signal peptide" evidence="4">
    <location>
        <begin position="1"/>
        <end position="23"/>
    </location>
</feature>
<evidence type="ECO:0000256" key="1">
    <source>
        <dbReference type="ARBA" id="ARBA00022729"/>
    </source>
</evidence>
<dbReference type="InterPro" id="IPR014917">
    <property type="entry name" value="DUF1800"/>
</dbReference>
<dbReference type="InterPro" id="IPR010895">
    <property type="entry name" value="CHRD"/>
</dbReference>
<evidence type="ECO:0000313" key="7">
    <source>
        <dbReference type="Proteomes" id="UP000825051"/>
    </source>
</evidence>
<dbReference type="EMBL" id="CP080507">
    <property type="protein sequence ID" value="QYM77771.1"/>
    <property type="molecule type" value="Genomic_DNA"/>
</dbReference>
<evidence type="ECO:0000256" key="2">
    <source>
        <dbReference type="ARBA" id="ARBA00022737"/>
    </source>
</evidence>
<keyword evidence="2" id="KW-0677">Repeat</keyword>
<dbReference type="KEGG" id="ole:K0B96_10595"/>
<evidence type="ECO:0000259" key="5">
    <source>
        <dbReference type="PROSITE" id="PS50933"/>
    </source>
</evidence>
<organism evidence="6 7">
    <name type="scientific">Horticoccus luteus</name>
    <dbReference type="NCBI Taxonomy" id="2862869"/>
    <lineage>
        <taxon>Bacteria</taxon>
        <taxon>Pseudomonadati</taxon>
        <taxon>Verrucomicrobiota</taxon>
        <taxon>Opitutia</taxon>
        <taxon>Opitutales</taxon>
        <taxon>Opitutaceae</taxon>
        <taxon>Horticoccus</taxon>
    </lineage>
</organism>
<sequence length="1065" mass="110972">MTAPSRFLRCCLLFLALGSSVFASEDTSRVVNLSTRGQAGVNDNAMIAGFVIGPGAPKTVLIRAVGPGLATVAPDLAPLTVTDPVVTLYQGGTPLATNAAWLAADADTMAAVGAFPLQAGSHDAAVVQTLQPGAYTAVVNGSATARNLALVEVYEVSAGTSHLLNLSTRAPVGTGDKTLIAGLVIAPDKGPRRLLIRAAGPALAAIAPGFTGELADPLLVVRDAHGVALATNDDWGSVATSAGLAAAFSAVGAFPFPDASHDAALLGDFPPGAYTVTVSGVGDTTGIALAEVYDVTPAEPTTVTLSVDRTSTDEGNVTPLQFTFTRDGDSTAPLTVYYTAGGTATNGADYTSLPGSLVIPAGATSATVLVVPVADFETEPDETLQLSLQPAASYSPGATSTATVTLADRPPSLFVADLRAGDSSTSIASGTATLLLSANASTISVSLSFAGLSSPETVTYVRLGDPGTIGEELFRLPIGQVDSATWTIKAVGTLALDDVVAALRAGRFFVNVQTEAFPTGEIRGQFIQSNGSQTFTAPSDPPAVDLASITDTDAARFLTQATFGVTADDIANLKQQGYAAWFAAQLAQPASNHRAKLLADFNLNPNGGQQSVNGTPTRPGSVHRRSAWWQIAVRGPDQLRQRVAFALSELFVVSDVDGAINNNQEALANYNDVLAADALGNFRTLLEDVTLSPMMGVYLSHLRNAKADPVTGAQPDENYAREVMQLFTIGLSQLQPDGTLKLDASGRPVPTYDQTTVTAMARVFTGWAFHNTNPTSRNFRTSPANYIDPMTLYSDYHDTDAKTIVGGLQLPAGQTGTQDLHDALDALFNHPNTGPFVCRQLIQRLVTSNPSPAYVYRVAQVFANNGSGVRGDLAAVVRAILLDYEARSSDAAATASFGKLKEPLLRVTALLRAVGVTTSDGRFPFSNTNNSLSESPLSSPTVFNFFPPSYVQPGDLASAGLVAPEYQILTASTAISVPNYLYNFITNTTYQGVSLDFARLLPLADQPAALTDQLSLQLVGNSLAPATRDRVVLALQSLPAGTSNTDRVRTALYLVVTSPDGAVQK</sequence>
<dbReference type="AlphaFoldDB" id="A0A8F9XK28"/>
<dbReference type="InterPro" id="IPR003644">
    <property type="entry name" value="Calx_beta"/>
</dbReference>
<dbReference type="PROSITE" id="PS50933">
    <property type="entry name" value="CHRD"/>
    <property type="match status" value="1"/>
</dbReference>
<dbReference type="GO" id="GO:0016020">
    <property type="term" value="C:membrane"/>
    <property type="evidence" value="ECO:0007669"/>
    <property type="project" value="InterPro"/>
</dbReference>
<dbReference type="SUPFAM" id="SSF141072">
    <property type="entry name" value="CalX-like"/>
    <property type="match status" value="1"/>
</dbReference>
<proteinExistence type="predicted"/>
<gene>
    <name evidence="6" type="ORF">K0B96_10595</name>
</gene>
<keyword evidence="1 4" id="KW-0732">Signal</keyword>
<feature type="chain" id="PRO_5034457197" evidence="4">
    <location>
        <begin position="24"/>
        <end position="1065"/>
    </location>
</feature>
<dbReference type="RefSeq" id="WP_220160875.1">
    <property type="nucleotide sequence ID" value="NZ_CP080507.1"/>
</dbReference>
<reference evidence="6" key="1">
    <citation type="submission" date="2021-08" db="EMBL/GenBank/DDBJ databases">
        <title>Genome of a novel bacterium of the phylum Verrucomicrobia, Oleiharenicola sp. KSB-15.</title>
        <authorList>
            <person name="Chung J.-H."/>
            <person name="Ahn J.-H."/>
            <person name="Yoon Y."/>
            <person name="Kim D.-Y."/>
            <person name="An S.-H."/>
            <person name="Park I."/>
            <person name="Yeon J."/>
        </authorList>
    </citation>
    <scope>NUCLEOTIDE SEQUENCE</scope>
    <source>
        <strain evidence="6">KSB-15</strain>
    </source>
</reference>
<evidence type="ECO:0000313" key="6">
    <source>
        <dbReference type="EMBL" id="QYM77771.1"/>
    </source>
</evidence>
<dbReference type="GO" id="GO:0007154">
    <property type="term" value="P:cell communication"/>
    <property type="evidence" value="ECO:0007669"/>
    <property type="project" value="InterPro"/>
</dbReference>
<feature type="domain" description="CHRD" evidence="5">
    <location>
        <begin position="410"/>
        <end position="531"/>
    </location>
</feature>
<dbReference type="Pfam" id="PF08811">
    <property type="entry name" value="DUF1800"/>
    <property type="match status" value="1"/>
</dbReference>
<dbReference type="Pfam" id="PF07452">
    <property type="entry name" value="CHRD"/>
    <property type="match status" value="1"/>
</dbReference>
<evidence type="ECO:0000256" key="3">
    <source>
        <dbReference type="ARBA" id="ARBA00022837"/>
    </source>
</evidence>
<keyword evidence="3" id="KW-0106">Calcium</keyword>
<evidence type="ECO:0000256" key="4">
    <source>
        <dbReference type="SAM" id="SignalP"/>
    </source>
</evidence>